<gene>
    <name evidence="1" type="ORF">LNAT_P0255</name>
</gene>
<organism evidence="1 2">
    <name type="scientific">Lebetimonas natsushimae</name>
    <dbReference type="NCBI Taxonomy" id="1936991"/>
    <lineage>
        <taxon>Bacteria</taxon>
        <taxon>Pseudomonadati</taxon>
        <taxon>Campylobacterota</taxon>
        <taxon>Epsilonproteobacteria</taxon>
        <taxon>Nautiliales</taxon>
        <taxon>Nautiliaceae</taxon>
        <taxon>Lebetimonas</taxon>
    </lineage>
</organism>
<reference evidence="1 2" key="1">
    <citation type="journal article" date="2017" name="Syst. Appl. Microbiol.">
        <title>Lebetimonas natsushimae sp. nov., a novel strictly anaerobic, moderately thermophilic chemoautotroph isolated from a deep-sea hydrothermal vent polychaete nest in the Mid-Okinawa Trough.</title>
        <authorList>
            <person name="Nagata R."/>
            <person name="Takaki Y."/>
            <person name="Tame A."/>
            <person name="Nunoura T."/>
            <person name="Muto H."/>
            <person name="Mino S."/>
            <person name="Sawayama S."/>
            <person name="Takai K."/>
            <person name="Nakagawa S."/>
        </authorList>
    </citation>
    <scope>NUCLEOTIDE SEQUENCE [LARGE SCALE GENOMIC DNA]</scope>
    <source>
        <strain evidence="1 2">HS1857</strain>
    </source>
</reference>
<dbReference type="Gene3D" id="1.25.40.10">
    <property type="entry name" value="Tetratricopeptide repeat domain"/>
    <property type="match status" value="1"/>
</dbReference>
<dbReference type="SUPFAM" id="SSF48452">
    <property type="entry name" value="TPR-like"/>
    <property type="match status" value="1"/>
</dbReference>
<dbReference type="AlphaFoldDB" id="A0A292YC07"/>
<protein>
    <recommendedName>
        <fullName evidence="3">Tetratricopeptide repeat protein</fullName>
    </recommendedName>
</protein>
<sequence length="347" mass="42088">MKIFYFLIFLIMLNLYAFNGIDFYKNGEYQKAEDIFMEYLQETNSSVAKAYLAKIYYKEGKYKKSKKFINELLKNKSVPINIKKELKGFLLLMQGKKNIIPFVSLSEEIIYDTNVNWDMDKKEDFAHIEEFRGGGTYSNDNLKIFSYFTLQNKRYFKYSNQNYKLFNLYTYLYYYSYINTKLKLGFEREMGDSNFYTSELYFYKRFKNYEIGPFTIGEYYNNNNLNYKNLGGGIRIGFSKKNFFTKVSLMSYYSNYNKRDLDNHNFKIDIKNVLNFSKFYLYINYYFNYSKYNDYINNFHYLDFSVNGKINKYINYSIGITKYYSIINKFCYNVMKNEIYTKIICNF</sequence>
<evidence type="ECO:0000313" key="1">
    <source>
        <dbReference type="EMBL" id="GAX86960.1"/>
    </source>
</evidence>
<dbReference type="InterPro" id="IPR011990">
    <property type="entry name" value="TPR-like_helical_dom_sf"/>
</dbReference>
<proteinExistence type="predicted"/>
<dbReference type="EMBL" id="BDME01000001">
    <property type="protein sequence ID" value="GAX86960.1"/>
    <property type="molecule type" value="Genomic_DNA"/>
</dbReference>
<evidence type="ECO:0000313" key="2">
    <source>
        <dbReference type="Proteomes" id="UP000217944"/>
    </source>
</evidence>
<keyword evidence="2" id="KW-1185">Reference proteome</keyword>
<comment type="caution">
    <text evidence="1">The sequence shown here is derived from an EMBL/GenBank/DDBJ whole genome shotgun (WGS) entry which is preliminary data.</text>
</comment>
<accession>A0A292YC07</accession>
<dbReference type="Proteomes" id="UP000217944">
    <property type="component" value="Unassembled WGS sequence"/>
</dbReference>
<dbReference type="RefSeq" id="WP_096258121.1">
    <property type="nucleotide sequence ID" value="NZ_BDME01000001.1"/>
</dbReference>
<name>A0A292YC07_9BACT</name>
<evidence type="ECO:0008006" key="3">
    <source>
        <dbReference type="Google" id="ProtNLM"/>
    </source>
</evidence>